<dbReference type="AlphaFoldDB" id="A0A4C1ZQW1"/>
<gene>
    <name evidence="1" type="ORF">EVAR_56177_1</name>
</gene>
<accession>A0A4C1ZQW1</accession>
<keyword evidence="2" id="KW-1185">Reference proteome</keyword>
<sequence length="120" mass="14499">MKYRDCMLLERASQNNPRIPIKHYTTTGDVKGEGVRADQRRRQSEVGIRARERRLSLHLLALDVPDQVIRHANYHPELQPQNPRVRLDIRFCSHRYPLIRGRRTLSYIFPYRREPDRRKR</sequence>
<evidence type="ECO:0000313" key="2">
    <source>
        <dbReference type="Proteomes" id="UP000299102"/>
    </source>
</evidence>
<organism evidence="1 2">
    <name type="scientific">Eumeta variegata</name>
    <name type="common">Bagworm moth</name>
    <name type="synonym">Eumeta japonica</name>
    <dbReference type="NCBI Taxonomy" id="151549"/>
    <lineage>
        <taxon>Eukaryota</taxon>
        <taxon>Metazoa</taxon>
        <taxon>Ecdysozoa</taxon>
        <taxon>Arthropoda</taxon>
        <taxon>Hexapoda</taxon>
        <taxon>Insecta</taxon>
        <taxon>Pterygota</taxon>
        <taxon>Neoptera</taxon>
        <taxon>Endopterygota</taxon>
        <taxon>Lepidoptera</taxon>
        <taxon>Glossata</taxon>
        <taxon>Ditrysia</taxon>
        <taxon>Tineoidea</taxon>
        <taxon>Psychidae</taxon>
        <taxon>Oiketicinae</taxon>
        <taxon>Eumeta</taxon>
    </lineage>
</organism>
<dbReference type="EMBL" id="BGZK01002156">
    <property type="protein sequence ID" value="GBP91271.1"/>
    <property type="molecule type" value="Genomic_DNA"/>
</dbReference>
<proteinExistence type="predicted"/>
<reference evidence="1 2" key="1">
    <citation type="journal article" date="2019" name="Commun. Biol.">
        <title>The bagworm genome reveals a unique fibroin gene that provides high tensile strength.</title>
        <authorList>
            <person name="Kono N."/>
            <person name="Nakamura H."/>
            <person name="Ohtoshi R."/>
            <person name="Tomita M."/>
            <person name="Numata K."/>
            <person name="Arakawa K."/>
        </authorList>
    </citation>
    <scope>NUCLEOTIDE SEQUENCE [LARGE SCALE GENOMIC DNA]</scope>
</reference>
<comment type="caution">
    <text evidence="1">The sequence shown here is derived from an EMBL/GenBank/DDBJ whole genome shotgun (WGS) entry which is preliminary data.</text>
</comment>
<evidence type="ECO:0000313" key="1">
    <source>
        <dbReference type="EMBL" id="GBP91271.1"/>
    </source>
</evidence>
<name>A0A4C1ZQW1_EUMVA</name>
<dbReference type="Proteomes" id="UP000299102">
    <property type="component" value="Unassembled WGS sequence"/>
</dbReference>
<protein>
    <submittedName>
        <fullName evidence="1">Uncharacterized protein</fullName>
    </submittedName>
</protein>